<evidence type="ECO:0000313" key="4">
    <source>
        <dbReference type="Proteomes" id="UP000006319"/>
    </source>
</evidence>
<feature type="compositionally biased region" description="Acidic residues" evidence="2">
    <location>
        <begin position="2304"/>
        <end position="2329"/>
    </location>
</feature>
<evidence type="ECO:0000256" key="2">
    <source>
        <dbReference type="SAM" id="MobiDB-lite"/>
    </source>
</evidence>
<feature type="compositionally biased region" description="Basic and acidic residues" evidence="2">
    <location>
        <begin position="406"/>
        <end position="420"/>
    </location>
</feature>
<dbReference type="OrthoDB" id="382071at2759"/>
<feature type="region of interest" description="Disordered" evidence="2">
    <location>
        <begin position="1596"/>
        <end position="1630"/>
    </location>
</feature>
<feature type="region of interest" description="Disordered" evidence="2">
    <location>
        <begin position="634"/>
        <end position="655"/>
    </location>
</feature>
<dbReference type="VEuPathDB" id="PlasmoDB:PCYB_127240"/>
<feature type="region of interest" description="Disordered" evidence="2">
    <location>
        <begin position="998"/>
        <end position="1025"/>
    </location>
</feature>
<feature type="region of interest" description="Disordered" evidence="2">
    <location>
        <begin position="593"/>
        <end position="615"/>
    </location>
</feature>
<feature type="compositionally biased region" description="Basic and acidic residues" evidence="2">
    <location>
        <begin position="1596"/>
        <end position="1612"/>
    </location>
</feature>
<dbReference type="EMBL" id="DF157104">
    <property type="protein sequence ID" value="GAB68159.1"/>
    <property type="molecule type" value="Genomic_DNA"/>
</dbReference>
<feature type="compositionally biased region" description="Polar residues" evidence="2">
    <location>
        <begin position="1614"/>
        <end position="1630"/>
    </location>
</feature>
<feature type="region of interest" description="Disordered" evidence="2">
    <location>
        <begin position="282"/>
        <end position="376"/>
    </location>
</feature>
<feature type="compositionally biased region" description="Polar residues" evidence="2">
    <location>
        <begin position="292"/>
        <end position="317"/>
    </location>
</feature>
<feature type="region of interest" description="Disordered" evidence="2">
    <location>
        <begin position="2243"/>
        <end position="2271"/>
    </location>
</feature>
<dbReference type="eggNOG" id="ENOG502TMY8">
    <property type="taxonomic scope" value="Eukaryota"/>
</dbReference>
<sequence>MLIQKFFSLVPAEDKKLENLVNELAQSKKNIKKIQNYGAKERSADSSIHKDDVNQKVEKLVITSAGSRRNESEKDKWCSFRQKKNNAKKGSPSLSQKYKKTTFDFSKDSKAIKWDPPTSDKFDLSSVKENELFQRIFKTVERENIKSKNEKLKSKSEKLKHLKNNLGNQNEHVKSKNVNEENKDQQTELISKFRKVLSDKKKTYATLKIRTRSFGKEHASFSPFPDNAVECYNMHYSRKGESCKNGLWGEVDEKTEEREKRKEHTKIQRMEHPYQNGQDRIAKGTAHRSSHNQKGCSSSKINQNDLINAERGNTSHYFTKRCNAPRQKGHRNEDTYRQFENRSVMEEETSLKGKKLPPNWEAKSSRSSSSGNKSQGQYYIRSCSSNFSVPSSNNYKKCKNSLSAAKQKDKMCEQVNDDRRGRRGRKDNHGKKKEKKSANTRDNKLCNHKNKRSHTCRYIFRNAYTLPRRVSKYKSLHRRLHLIDDPMGGHHFPKCDNSFGKKFQFLVVKKKRKKINMTIFAKTKIEKHMHATSGGIHTLQEKSPNSRSEYANSVKEDCHSYSPIRSIEHTRENSNGCKGDQFYHNMVTSCESELKNHEDNSNNEDEKNSSHFKENNKSSLAEKGLHNMSDYGIFPHNNSDTHRDRLSTNGKEGDQMHEMKAKVCALKDEDKAQNTCIDSKRWKNMGESKIKIQDRIIEKERISFNCAPKKEANLNNSNGEIADLLSHATGNTISRSNTTSNTPYERVLGGDFDEPTEKLRRGNNSIMGHSIVAERGTDDLWKNSNPVKLNRKGSELPHKGENIELGKQRKKGSANCISTDLHDDTHSDVHTDQQGNNHGKEHILQEILSFYTRYKNKLNFLLQEEYNYLCRLRDYVRKNAQESEEVKNGDSAKGTSTHECCERDNVLINELVHQINNCISEKNKLHNSCDEEEVSTNQIKKRDCRKGKENFMYHLYKDDADVHKICVQTNKRIKRIEYYLNQSEKKCLGKNNSITKREAPPFVKSSSSDRSSNKSELFCKDSSVESNKPDCPFRRADMTNLRNRGEEMNHMRLRKRNSPSWRGSIMTKRRMSKKDSICAAMNKKVLVRKKGSFEKGHCSKTHFKYELLYRIKVSKYLLHNWTKLGGHYSASSNYLLRSLKCAAANGFHLYDKNELHFKGSLCLFNYKPCLHHFKANTFYCYFLCEKERGNFRKRLSNAPNRAIDPIYEHAQNFDQRECSNYLNCTDGYKVGKNNKTYWNVPRDRENKERKIFTLPTPICEHNFLVTRTNSNCSHISCSPFCGGESLTYTDFTGSMMKHAINSIPCSGGKYITKKESDSFASTNLRWNQKSTPDLCGTTWRGKRNTEEGATCESSTHRMTNSKWATSTSSYITQTGGKNKPLKNDTPTSSSLHHVNINLNPANVCYVSPNLLSDKDKREQLYDNTEGRKGCMQSLNSIKSLGIKNGSTLNGKLICEQNYPFEKHLTRLSHHIGGSKKKNFASTNENNYLTNSIPVEQLSAHFNVSDKCRSGGENAEWLSFPNGGCTTEYPPRSECYINVYENNCDTNDSLEKRKNMYQLNCSYDNIVNSLCTSRGKIAQGNVGTNKNCKKEGKYKKGEKYKKEEKHKKEEKYKKQSNVINDEEGQNGNDNLSKLLVDNFNEVREHNRDSNTPSRRNDKCQLVPQVGNNIPRENFNVNKSDCSATADAMEKHYVDLLTNGDNHSRYIGAKLKKKKQKTNNIPHAERDENENTPIQNVHWFEKEKKKGNSPEKELTQGETHATQMHHIGRDRKGVGAAICSARSGQQNGQLSPPSDATNCNYKRENHDLDKNFNFEKRESYDFFDNEVDTFDRVMREENSKPLNTHRGVSQNEIKAKWQELKRGDYNPEEYSNFTNSLNGKREENYFFTSCNEKHNLRKLKYDISEHIYGDTPLNWNPSSSTPQKGTIHAKEYTTQKEDSPRMVKHGERGSVLMSDDNTVKTEYNEKINDHFNQSHFSDFYNSNSFSQSFNFTDQDWAVRGNSNCDSISQNFINTNKLDQIIEKIKKWNEQISNDVNYIQCLFCDKYLFKVENHHDMDILNSSINESIRREKYTCAICKHKIKTLSKYNDEVKIGEQVDTQKGEYFEGKLMDGKKYISHNAEGVVDFLKTEKLENSLDITCSGSNKIPTSIPTDASLSSDVLKKGAYHSGRKSESGNALRENCPFAANCGIDDPPQFAKGGPEKQAHSFHNRNLSYPRGFAIFDDTAGNGPRGSNMDSGLFHFEEVHPKSGRDSDSGEAIDSKSTGSSGENLMHTCSVDNEMTIQERGKFDQMDATEGRQFEHTHGDEDDNDDEDDNEDEDANEDDDADEQGDAERGGVTYKKGQNRW</sequence>
<organism evidence="3 4">
    <name type="scientific">Plasmodium cynomolgi (strain B)</name>
    <dbReference type="NCBI Taxonomy" id="1120755"/>
    <lineage>
        <taxon>Eukaryota</taxon>
        <taxon>Sar</taxon>
        <taxon>Alveolata</taxon>
        <taxon>Apicomplexa</taxon>
        <taxon>Aconoidasida</taxon>
        <taxon>Haemosporida</taxon>
        <taxon>Plasmodiidae</taxon>
        <taxon>Plasmodium</taxon>
        <taxon>Plasmodium (Plasmodium)</taxon>
    </lineage>
</organism>
<dbReference type="KEGG" id="pcy:PCYB_127240"/>
<feature type="region of interest" description="Disordered" evidence="2">
    <location>
        <begin position="732"/>
        <end position="756"/>
    </location>
</feature>
<feature type="compositionally biased region" description="Basic and acidic residues" evidence="2">
    <location>
        <begin position="1741"/>
        <end position="1753"/>
    </location>
</feature>
<gene>
    <name evidence="3" type="ORF">PCYB_127240</name>
</gene>
<evidence type="ECO:0000256" key="1">
    <source>
        <dbReference type="SAM" id="Coils"/>
    </source>
</evidence>
<dbReference type="PhylomeDB" id="K6UWU5"/>
<feature type="compositionally biased region" description="Basic and acidic residues" evidence="2">
    <location>
        <begin position="1011"/>
        <end position="1025"/>
    </location>
</feature>
<feature type="compositionally biased region" description="Low complexity" evidence="2">
    <location>
        <begin position="732"/>
        <end position="742"/>
    </location>
</feature>
<reference evidence="3 4" key="1">
    <citation type="journal article" date="2012" name="Nat. Genet.">
        <title>Plasmodium cynomolgi genome sequences provide insight into Plasmodium vivax and the monkey malaria clade.</title>
        <authorList>
            <person name="Tachibana S."/>
            <person name="Sullivan S.A."/>
            <person name="Kawai S."/>
            <person name="Nakamura S."/>
            <person name="Kim H.R."/>
            <person name="Goto N."/>
            <person name="Arisue N."/>
            <person name="Palacpac N.M.Q."/>
            <person name="Honma H."/>
            <person name="Yagi M."/>
            <person name="Tougan T."/>
            <person name="Katakai Y."/>
            <person name="Kaneko O."/>
            <person name="Mita T."/>
            <person name="Kita K."/>
            <person name="Yasutomi Y."/>
            <person name="Sutton P.L."/>
            <person name="Shakhbatyan R."/>
            <person name="Horii T."/>
            <person name="Yasunaga T."/>
            <person name="Barnwell J.W."/>
            <person name="Escalante A.A."/>
            <person name="Carlton J.M."/>
            <person name="Tanabe K."/>
        </authorList>
    </citation>
    <scope>NUCLEOTIDE SEQUENCE [LARGE SCALE GENOMIC DNA]</scope>
    <source>
        <strain evidence="3 4">B</strain>
    </source>
</reference>
<feature type="compositionally biased region" description="Basic and acidic residues" evidence="2">
    <location>
        <begin position="639"/>
        <end position="655"/>
    </location>
</feature>
<keyword evidence="1" id="KW-0175">Coiled coil</keyword>
<accession>K6UWU5</accession>
<dbReference type="RefSeq" id="XP_004224106.1">
    <property type="nucleotide sequence ID" value="XM_004224058.1"/>
</dbReference>
<feature type="region of interest" description="Disordered" evidence="2">
    <location>
        <begin position="394"/>
        <end position="447"/>
    </location>
</feature>
<dbReference type="Proteomes" id="UP000006319">
    <property type="component" value="Chromosome 12"/>
</dbReference>
<name>K6UWU5_PLACD</name>
<feature type="compositionally biased region" description="Basic and acidic residues" evidence="2">
    <location>
        <begin position="2286"/>
        <end position="2303"/>
    </location>
</feature>
<keyword evidence="4" id="KW-1185">Reference proteome</keyword>
<dbReference type="GeneID" id="14694532"/>
<protein>
    <submittedName>
        <fullName evidence="3">Uncharacterized protein</fullName>
    </submittedName>
</protein>
<feature type="compositionally biased region" description="Basic and acidic residues" evidence="2">
    <location>
        <begin position="2243"/>
        <end position="2252"/>
    </location>
</feature>
<feature type="compositionally biased region" description="Basic and acidic residues" evidence="2">
    <location>
        <begin position="330"/>
        <end position="351"/>
    </location>
</feature>
<feature type="compositionally biased region" description="Basic and acidic residues" evidence="2">
    <location>
        <begin position="436"/>
        <end position="445"/>
    </location>
</feature>
<feature type="region of interest" description="Disordered" evidence="2">
    <location>
        <begin position="1741"/>
        <end position="1762"/>
    </location>
</feature>
<evidence type="ECO:0000313" key="3">
    <source>
        <dbReference type="EMBL" id="GAB68159.1"/>
    </source>
</evidence>
<feature type="compositionally biased region" description="Basic residues" evidence="2">
    <location>
        <begin position="421"/>
        <end position="435"/>
    </location>
</feature>
<feature type="coiled-coil region" evidence="1">
    <location>
        <begin position="142"/>
        <end position="183"/>
    </location>
</feature>
<feature type="region of interest" description="Disordered" evidence="2">
    <location>
        <begin position="2286"/>
        <end position="2345"/>
    </location>
</feature>
<proteinExistence type="predicted"/>
<dbReference type="OMA" id="CDKYLFK"/>